<evidence type="ECO:0000313" key="2">
    <source>
        <dbReference type="EMBL" id="KAJ8341459.1"/>
    </source>
</evidence>
<gene>
    <name evidence="2" type="ORF">SKAU_G00337500</name>
</gene>
<feature type="region of interest" description="Disordered" evidence="1">
    <location>
        <begin position="40"/>
        <end position="79"/>
    </location>
</feature>
<dbReference type="AlphaFoldDB" id="A0A9Q1IJ72"/>
<proteinExistence type="predicted"/>
<evidence type="ECO:0000256" key="1">
    <source>
        <dbReference type="SAM" id="MobiDB-lite"/>
    </source>
</evidence>
<name>A0A9Q1IJ72_SYNKA</name>
<reference evidence="2" key="1">
    <citation type="journal article" date="2023" name="Science">
        <title>Genome structures resolve the early diversification of teleost fishes.</title>
        <authorList>
            <person name="Parey E."/>
            <person name="Louis A."/>
            <person name="Montfort J."/>
            <person name="Bouchez O."/>
            <person name="Roques C."/>
            <person name="Iampietro C."/>
            <person name="Lluch J."/>
            <person name="Castinel A."/>
            <person name="Donnadieu C."/>
            <person name="Desvignes T."/>
            <person name="Floi Bucao C."/>
            <person name="Jouanno E."/>
            <person name="Wen M."/>
            <person name="Mejri S."/>
            <person name="Dirks R."/>
            <person name="Jansen H."/>
            <person name="Henkel C."/>
            <person name="Chen W.J."/>
            <person name="Zahm M."/>
            <person name="Cabau C."/>
            <person name="Klopp C."/>
            <person name="Thompson A.W."/>
            <person name="Robinson-Rechavi M."/>
            <person name="Braasch I."/>
            <person name="Lecointre G."/>
            <person name="Bobe J."/>
            <person name="Postlethwait J.H."/>
            <person name="Berthelot C."/>
            <person name="Roest Crollius H."/>
            <person name="Guiguen Y."/>
        </authorList>
    </citation>
    <scope>NUCLEOTIDE SEQUENCE</scope>
    <source>
        <strain evidence="2">WJC10195</strain>
    </source>
</reference>
<feature type="compositionally biased region" description="Polar residues" evidence="1">
    <location>
        <begin position="66"/>
        <end position="79"/>
    </location>
</feature>
<feature type="region of interest" description="Disordered" evidence="1">
    <location>
        <begin position="186"/>
        <end position="214"/>
    </location>
</feature>
<feature type="region of interest" description="Disordered" evidence="1">
    <location>
        <begin position="426"/>
        <end position="465"/>
    </location>
</feature>
<dbReference type="EMBL" id="JAINUF010000015">
    <property type="protein sequence ID" value="KAJ8341459.1"/>
    <property type="molecule type" value="Genomic_DNA"/>
</dbReference>
<comment type="caution">
    <text evidence="2">The sequence shown here is derived from an EMBL/GenBank/DDBJ whole genome shotgun (WGS) entry which is preliminary data.</text>
</comment>
<dbReference type="Proteomes" id="UP001152622">
    <property type="component" value="Chromosome 15"/>
</dbReference>
<accession>A0A9Q1IJ72</accession>
<dbReference type="OrthoDB" id="427644at2759"/>
<evidence type="ECO:0000313" key="3">
    <source>
        <dbReference type="Proteomes" id="UP001152622"/>
    </source>
</evidence>
<organism evidence="2 3">
    <name type="scientific">Synaphobranchus kaupii</name>
    <name type="common">Kaup's arrowtooth eel</name>
    <dbReference type="NCBI Taxonomy" id="118154"/>
    <lineage>
        <taxon>Eukaryota</taxon>
        <taxon>Metazoa</taxon>
        <taxon>Chordata</taxon>
        <taxon>Craniata</taxon>
        <taxon>Vertebrata</taxon>
        <taxon>Euteleostomi</taxon>
        <taxon>Actinopterygii</taxon>
        <taxon>Neopterygii</taxon>
        <taxon>Teleostei</taxon>
        <taxon>Anguilliformes</taxon>
        <taxon>Synaphobranchidae</taxon>
        <taxon>Synaphobranchus</taxon>
    </lineage>
</organism>
<feature type="compositionally biased region" description="Basic and acidic residues" evidence="1">
    <location>
        <begin position="51"/>
        <end position="65"/>
    </location>
</feature>
<protein>
    <submittedName>
        <fullName evidence="2">Uncharacterized protein</fullName>
    </submittedName>
</protein>
<sequence>MAPTMEGTHTVLRLHNPIRELSRVSLYVPTARGRRFTYEGRALSGAQPTNCHDRRGEERAGEKQKGQSCKNAIASQNSKEATKGAIAELHRLAAEHHQLLADLFALCADCTARVRMGNQDGKPLELKEGEMSPPVEALSGSNLQHSLTVSPEHKMAASQTRKLKKLGMKKADSAEEFLQNKMKKKVKAAKMDSAQPGETKPGVQSHEDSKSLGTPCSTLGFDVSGMGSYDSNLTMEENFDVTQEGWEFMADSRNFEPDMDLCSELSEYDNELYLGYGVTSSFLEEVQDQIRQEQMLSGSNLRPFFNQDKSEETKQPPATSAHQLYDQISRRDAGVRVVAKVQEAEGVVQWVSHTSPHVSANSQLSSSVPQEGTVTRRTQLQAALPAEDQVAQGEVLNKHLYRGPSGDLEEGEEWRGLGGSAFFGDGGGAVEPPGSLRLTLQRPADSAPGRKSGALKSPSSPSLSGVFNTSYPVTNSLQSMSPVLSPLSSKLPSPQLNHRIVLLSEKDGGLDRDDRKWPQGAASYLDSGDEPKVTTEIIDKNGNKRTITRLDLNLSRQGGGSKWTAPSTTVTVPSTAETDIWLLDADDAISQSHEAPSRVPRPDHLDFLRITPPEDDIIGDTPCYPTLELTDRSVVPVLWKLFAEPVETRHLNCHRSPLSGREGVAGEGGGKREIIRRHAHSVMKHPQHRRDHYANSAPLGDVSDTWKTNFLATEA</sequence>
<keyword evidence="3" id="KW-1185">Reference proteome</keyword>